<proteinExistence type="inferred from homology"/>
<dbReference type="PANTHER" id="PTHR11727:SF7">
    <property type="entry name" value="DIMETHYLADENOSINE TRANSFERASE-RELATED"/>
    <property type="match status" value="1"/>
</dbReference>
<dbReference type="PROSITE" id="PS51689">
    <property type="entry name" value="SAM_RNA_A_N6_MT"/>
    <property type="match status" value="1"/>
</dbReference>
<dbReference type="OrthoDB" id="9883at2157"/>
<keyword evidence="6 7" id="KW-0694">RNA-binding</keyword>
<dbReference type="InterPro" id="IPR023165">
    <property type="entry name" value="rRNA_Ade_diMease-like_C"/>
</dbReference>
<evidence type="ECO:0000256" key="3">
    <source>
        <dbReference type="ARBA" id="ARBA00022603"/>
    </source>
</evidence>
<feature type="binding site" evidence="7">
    <location>
        <position position="105"/>
    </location>
    <ligand>
        <name>S-adenosyl-L-methionine</name>
        <dbReference type="ChEBI" id="CHEBI:59789"/>
    </ligand>
</feature>
<keyword evidence="4 7" id="KW-0808">Transferase</keyword>
<feature type="domain" description="Ribosomal RNA adenine methylase transferase N-terminal" evidence="8">
    <location>
        <begin position="26"/>
        <end position="187"/>
    </location>
</feature>
<dbReference type="EC" id="2.1.1.182" evidence="9"/>
<dbReference type="InterPro" id="IPR029063">
    <property type="entry name" value="SAM-dependent_MTases_sf"/>
</dbReference>
<dbReference type="InterPro" id="IPR020598">
    <property type="entry name" value="rRNA_Ade_methylase_Trfase_N"/>
</dbReference>
<evidence type="ECO:0000256" key="2">
    <source>
        <dbReference type="ARBA" id="ARBA00022552"/>
    </source>
</evidence>
<organism evidence="9 10">
    <name type="scientific">Candidatus Nanohalobium constans</name>
    <dbReference type="NCBI Taxonomy" id="2565781"/>
    <lineage>
        <taxon>Archaea</taxon>
        <taxon>Candidatus Nanohalarchaeota</taxon>
        <taxon>Candidatus Nanohalobia</taxon>
        <taxon>Candidatus Nanohalobiales</taxon>
        <taxon>Candidatus Nanohalobiaceae</taxon>
        <taxon>Candidatus Nanohalobium</taxon>
    </lineage>
</organism>
<evidence type="ECO:0000256" key="6">
    <source>
        <dbReference type="ARBA" id="ARBA00022884"/>
    </source>
</evidence>
<dbReference type="NCBIfam" id="TIGR00755">
    <property type="entry name" value="ksgA"/>
    <property type="match status" value="1"/>
</dbReference>
<accession>A0A5Q0UFF1</accession>
<dbReference type="InterPro" id="IPR011530">
    <property type="entry name" value="rRNA_adenine_dimethylase"/>
</dbReference>
<dbReference type="RefSeq" id="WP_153550082.1">
    <property type="nucleotide sequence ID" value="NZ_CP040089.1"/>
</dbReference>
<dbReference type="GeneID" id="42364826"/>
<feature type="binding site" evidence="7">
    <location>
        <position position="66"/>
    </location>
    <ligand>
        <name>S-adenosyl-L-methionine</name>
        <dbReference type="ChEBI" id="CHEBI:59789"/>
    </ligand>
</feature>
<dbReference type="PANTHER" id="PTHR11727">
    <property type="entry name" value="DIMETHYLADENOSINE TRANSFERASE"/>
    <property type="match status" value="1"/>
</dbReference>
<name>A0A5Q0UFF1_9ARCH</name>
<keyword evidence="2" id="KW-0698">rRNA processing</keyword>
<dbReference type="SUPFAM" id="SSF53335">
    <property type="entry name" value="S-adenosyl-L-methionine-dependent methyltransferases"/>
    <property type="match status" value="1"/>
</dbReference>
<keyword evidence="10" id="KW-1185">Reference proteome</keyword>
<feature type="binding site" evidence="7">
    <location>
        <position position="88"/>
    </location>
    <ligand>
        <name>S-adenosyl-L-methionine</name>
        <dbReference type="ChEBI" id="CHEBI:59789"/>
    </ligand>
</feature>
<feature type="binding site" evidence="7">
    <location>
        <position position="19"/>
    </location>
    <ligand>
        <name>S-adenosyl-L-methionine</name>
        <dbReference type="ChEBI" id="CHEBI:59789"/>
    </ligand>
</feature>
<dbReference type="EMBL" id="CP040089">
    <property type="protein sequence ID" value="QGA80343.1"/>
    <property type="molecule type" value="Genomic_DNA"/>
</dbReference>
<evidence type="ECO:0000259" key="8">
    <source>
        <dbReference type="SMART" id="SM00650"/>
    </source>
</evidence>
<keyword evidence="1" id="KW-0963">Cytoplasm</keyword>
<evidence type="ECO:0000256" key="4">
    <source>
        <dbReference type="ARBA" id="ARBA00022679"/>
    </source>
</evidence>
<dbReference type="InterPro" id="IPR001737">
    <property type="entry name" value="KsgA/Erm"/>
</dbReference>
<dbReference type="Proteomes" id="UP000377803">
    <property type="component" value="Chromosome"/>
</dbReference>
<dbReference type="GO" id="GO:0052908">
    <property type="term" value="F:16S rRNA (adenine(1518)-N(6)/adenine(1519)-N(6))-dimethyltransferase activity"/>
    <property type="evidence" value="ECO:0007669"/>
    <property type="project" value="UniProtKB-EC"/>
</dbReference>
<reference evidence="10" key="1">
    <citation type="submission" date="2019-05" db="EMBL/GenBank/DDBJ databases">
        <title>Candidatus Nanohalobium constans, a novel model system to study the DPANN nano-sized archaea: genomic and physiological characterization of a nanoarchaeon co-cultured with its chitinotrophic host.</title>
        <authorList>
            <person name="La Cono V."/>
            <person name="Arcadi E."/>
            <person name="Crisafi F."/>
            <person name="Denaro R."/>
            <person name="La Spada G."/>
            <person name="Messina E."/>
            <person name="Smedile F."/>
            <person name="Toshchakov S.V."/>
            <person name="Shevchenko M.A."/>
            <person name="Golyshin P.N."/>
            <person name="Golyshina O.V."/>
            <person name="Ferrer M."/>
            <person name="Rohde M."/>
            <person name="Mushegian A."/>
            <person name="Sorokin D.Y."/>
            <person name="Giuliano L."/>
            <person name="Yakimov M.M."/>
        </authorList>
    </citation>
    <scope>NUCLEOTIDE SEQUENCE [LARGE SCALE GENOMIC DNA]</scope>
    <source>
        <strain evidence="10">LC1Nh</strain>
    </source>
</reference>
<dbReference type="KEGG" id="ncon:LC1Nh_0442"/>
<dbReference type="AlphaFoldDB" id="A0A5Q0UFF1"/>
<dbReference type="GO" id="GO:0003723">
    <property type="term" value="F:RNA binding"/>
    <property type="evidence" value="ECO:0007669"/>
    <property type="project" value="UniProtKB-UniRule"/>
</dbReference>
<comment type="similarity">
    <text evidence="7">Belongs to the class I-like SAM-binding methyltransferase superfamily. rRNA adenine N(6)-methyltransferase family.</text>
</comment>
<keyword evidence="3 7" id="KW-0489">Methyltransferase</keyword>
<feature type="binding site" evidence="7">
    <location>
        <position position="21"/>
    </location>
    <ligand>
        <name>S-adenosyl-L-methionine</name>
        <dbReference type="ChEBI" id="CHEBI:59789"/>
    </ligand>
</feature>
<protein>
    <submittedName>
        <fullName evidence="9">16S rRNA (Adenine1518-N6/adenine1519-N6)-dimethyltransferase</fullName>
        <ecNumber evidence="9">2.1.1.182</ecNumber>
    </submittedName>
</protein>
<evidence type="ECO:0000256" key="1">
    <source>
        <dbReference type="ARBA" id="ARBA00022490"/>
    </source>
</evidence>
<evidence type="ECO:0000256" key="5">
    <source>
        <dbReference type="ARBA" id="ARBA00022691"/>
    </source>
</evidence>
<evidence type="ECO:0000313" key="10">
    <source>
        <dbReference type="Proteomes" id="UP000377803"/>
    </source>
</evidence>
<keyword evidence="5 7" id="KW-0949">S-adenosyl-L-methionine</keyword>
<evidence type="ECO:0000313" key="9">
    <source>
        <dbReference type="EMBL" id="QGA80343.1"/>
    </source>
</evidence>
<dbReference type="Gene3D" id="1.10.8.100">
    <property type="entry name" value="Ribosomal RNA adenine dimethylase-like, domain 2"/>
    <property type="match status" value="1"/>
</dbReference>
<dbReference type="Pfam" id="PF00398">
    <property type="entry name" value="RrnaAD"/>
    <property type="match status" value="1"/>
</dbReference>
<sequence>MEIEEKLQEIGVQPGKGQNFLRTDSTAAALAQAGEIDGEKTLEIGPGTGMITEKLAEKTDDLILVERNGNLANYIKKEFPEAEVLKEDFLEIELEEMEIERVVSNIPFEISSDIIEKLGKAQMQSALIVQDELADKLVAEPSDKNYGFFTVKAQYYFVPVKLRTLSSRTFYPEPEVDAAIVKLYPNKDRHPVEDEEAFFDLVKALFTHKRKKLRNAFVDTRHMLDYEKEEAKAIRDELPHSEERVINLDIKQLAEVAEFLEER</sequence>
<dbReference type="Gene3D" id="3.40.50.150">
    <property type="entry name" value="Vaccinia Virus protein VP39"/>
    <property type="match status" value="1"/>
</dbReference>
<dbReference type="SMART" id="SM00650">
    <property type="entry name" value="rADc"/>
    <property type="match status" value="1"/>
</dbReference>
<feature type="binding site" evidence="7">
    <location>
        <position position="45"/>
    </location>
    <ligand>
        <name>S-adenosyl-L-methionine</name>
        <dbReference type="ChEBI" id="CHEBI:59789"/>
    </ligand>
</feature>
<evidence type="ECO:0000256" key="7">
    <source>
        <dbReference type="PROSITE-ProRule" id="PRU01026"/>
    </source>
</evidence>
<gene>
    <name evidence="9" type="primary">ksgA</name>
    <name evidence="9" type="ORF">LC1Nh_0442</name>
</gene>